<dbReference type="Proteomes" id="UP000018890">
    <property type="component" value="Unassembled WGS sequence"/>
</dbReference>
<sequence>MRAPRRNIRPRPRKGPLPFRYVLLLSFLIFVVLTVQGLWIIEKGIRPTLVHIATTETRKIATLAINDAVSKKISSSLNQEELFITDYSSDGMIRSVQFNSQIYTRVLSEATARVQRYLRLVEQGQQFDITVPDEVELDEGEAQGMQDIDAEGGIIHTIPLGQATNNALLAHLGPQIPVRFSAIGDVKTDMSYSVVDSGINNTTLSYHIDVEVDVKIVIPFATDTDTVSTQIVIGSIFVPGEVPEYYSEGGGGMILLQELIKRQRLKVALIHLRKGTHQMSRQSQVVQINIAYRRKTC</sequence>
<protein>
    <recommendedName>
        <fullName evidence="4">Sporulation protein YunB</fullName>
    </recommendedName>
</protein>
<comment type="caution">
    <text evidence="2">The sequence shown here is derived from an EMBL/GenBank/DDBJ whole genome shotgun (WGS) entry which is preliminary data.</text>
</comment>
<keyword evidence="1" id="KW-1133">Transmembrane helix</keyword>
<dbReference type="STRING" id="1236970.JCM9140_3588"/>
<dbReference type="NCBIfam" id="TIGR02832">
    <property type="entry name" value="spo_yunB"/>
    <property type="match status" value="1"/>
</dbReference>
<evidence type="ECO:0008006" key="4">
    <source>
        <dbReference type="Google" id="ProtNLM"/>
    </source>
</evidence>
<keyword evidence="1" id="KW-0472">Membrane</keyword>
<dbReference type="OrthoDB" id="1649278at2"/>
<reference evidence="2" key="1">
    <citation type="journal article" date="2014" name="Genome Announc.">
        <title>Draft Genome Sequences of Three Alkaliphilic Bacillus Strains, Bacillus wakoensis JCM 9140T, Bacillus akibai JCM 9157T, and Bacillus hemicellulosilyticus JCM 9152T.</title>
        <authorList>
            <person name="Yuki M."/>
            <person name="Oshima K."/>
            <person name="Suda W."/>
            <person name="Oshida Y."/>
            <person name="Kitamura K."/>
            <person name="Iida T."/>
            <person name="Hattori M."/>
            <person name="Ohkuma M."/>
        </authorList>
    </citation>
    <scope>NUCLEOTIDE SEQUENCE [LARGE SCALE GENOMIC DNA]</scope>
    <source>
        <strain evidence="2">JCM 9140</strain>
    </source>
</reference>
<accession>W4Q5W0</accession>
<dbReference type="EMBL" id="BAUT01000050">
    <property type="protein sequence ID" value="GAE27441.1"/>
    <property type="molecule type" value="Genomic_DNA"/>
</dbReference>
<keyword evidence="1" id="KW-0812">Transmembrane</keyword>
<evidence type="ECO:0000313" key="2">
    <source>
        <dbReference type="EMBL" id="GAE27441.1"/>
    </source>
</evidence>
<evidence type="ECO:0000313" key="3">
    <source>
        <dbReference type="Proteomes" id="UP000018890"/>
    </source>
</evidence>
<organism evidence="2 3">
    <name type="scientific">Halalkalibacter wakoensis JCM 9140</name>
    <dbReference type="NCBI Taxonomy" id="1236970"/>
    <lineage>
        <taxon>Bacteria</taxon>
        <taxon>Bacillati</taxon>
        <taxon>Bacillota</taxon>
        <taxon>Bacilli</taxon>
        <taxon>Bacillales</taxon>
        <taxon>Bacillaceae</taxon>
        <taxon>Halalkalibacter</taxon>
    </lineage>
</organism>
<gene>
    <name evidence="2" type="ORF">JCM9140_3588</name>
</gene>
<proteinExistence type="predicted"/>
<dbReference type="Pfam" id="PF09560">
    <property type="entry name" value="Spore_YunB"/>
    <property type="match status" value="1"/>
</dbReference>
<evidence type="ECO:0000256" key="1">
    <source>
        <dbReference type="SAM" id="Phobius"/>
    </source>
</evidence>
<dbReference type="AlphaFoldDB" id="W4Q5W0"/>
<name>W4Q5W0_9BACI</name>
<feature type="transmembrane region" description="Helical" evidence="1">
    <location>
        <begin position="21"/>
        <end position="41"/>
    </location>
</feature>
<dbReference type="InterPro" id="IPR014197">
    <property type="entry name" value="Sporulation_prot_YunB"/>
</dbReference>
<dbReference type="RefSeq" id="WP_081727727.1">
    <property type="nucleotide sequence ID" value="NZ_BAUT01000050.1"/>
</dbReference>
<keyword evidence="3" id="KW-1185">Reference proteome</keyword>